<comment type="caution">
    <text evidence="2">The sequence shown here is derived from an EMBL/GenBank/DDBJ whole genome shotgun (WGS) entry which is preliminary data.</text>
</comment>
<sequence length="202" mass="22812">MRFNLCEGPARIDRGEEISKEFDVGGIVEYCGLFDDDESCAFERDFKGHISETSARYLTSVPRGNIDSVLHDDRIRVYAHPGHRQSNRLVKSSLRELTALETIDWVGLRNDRAFAFIDLRLVRFVDRCSFSSVTLTASLGSKKIGSLDTNRCKSDPENVTESSYDPTLRDSLSQQDGSSELQLLSRHIVFINSIDITSKEDK</sequence>
<proteinExistence type="predicted"/>
<organism evidence="2 3">
    <name type="scientific">Vespula maculifrons</name>
    <name type="common">Eastern yellow jacket</name>
    <name type="synonym">Wasp</name>
    <dbReference type="NCBI Taxonomy" id="7453"/>
    <lineage>
        <taxon>Eukaryota</taxon>
        <taxon>Metazoa</taxon>
        <taxon>Ecdysozoa</taxon>
        <taxon>Arthropoda</taxon>
        <taxon>Hexapoda</taxon>
        <taxon>Insecta</taxon>
        <taxon>Pterygota</taxon>
        <taxon>Neoptera</taxon>
        <taxon>Endopterygota</taxon>
        <taxon>Hymenoptera</taxon>
        <taxon>Apocrita</taxon>
        <taxon>Aculeata</taxon>
        <taxon>Vespoidea</taxon>
        <taxon>Vespidae</taxon>
        <taxon>Vespinae</taxon>
        <taxon>Vespula</taxon>
    </lineage>
</organism>
<dbReference type="Proteomes" id="UP001607303">
    <property type="component" value="Unassembled WGS sequence"/>
</dbReference>
<dbReference type="EMBL" id="JAYRBN010000034">
    <property type="protein sequence ID" value="KAL2747838.1"/>
    <property type="molecule type" value="Genomic_DNA"/>
</dbReference>
<keyword evidence="3" id="KW-1185">Reference proteome</keyword>
<gene>
    <name evidence="2" type="ORF">V1477_003733</name>
</gene>
<feature type="compositionally biased region" description="Polar residues" evidence="1">
    <location>
        <begin position="157"/>
        <end position="173"/>
    </location>
</feature>
<feature type="region of interest" description="Disordered" evidence="1">
    <location>
        <begin position="147"/>
        <end position="173"/>
    </location>
</feature>
<evidence type="ECO:0000313" key="2">
    <source>
        <dbReference type="EMBL" id="KAL2747838.1"/>
    </source>
</evidence>
<protein>
    <submittedName>
        <fullName evidence="2">Uncharacterized protein</fullName>
    </submittedName>
</protein>
<evidence type="ECO:0000313" key="3">
    <source>
        <dbReference type="Proteomes" id="UP001607303"/>
    </source>
</evidence>
<dbReference type="AlphaFoldDB" id="A0ABD2CRV0"/>
<evidence type="ECO:0000256" key="1">
    <source>
        <dbReference type="SAM" id="MobiDB-lite"/>
    </source>
</evidence>
<accession>A0ABD2CRV0</accession>
<name>A0ABD2CRV0_VESMC</name>
<reference evidence="2 3" key="1">
    <citation type="journal article" date="2024" name="Ann. Entomol. Soc. Am.">
        <title>Genomic analyses of the southern and eastern yellowjacket wasps (Hymenoptera: Vespidae) reveal evolutionary signatures of social life.</title>
        <authorList>
            <person name="Catto M.A."/>
            <person name="Caine P.B."/>
            <person name="Orr S.E."/>
            <person name="Hunt B.G."/>
            <person name="Goodisman M.A.D."/>
        </authorList>
    </citation>
    <scope>NUCLEOTIDE SEQUENCE [LARGE SCALE GENOMIC DNA]</scope>
    <source>
        <strain evidence="2">232</strain>
        <tissue evidence="2">Head and thorax</tissue>
    </source>
</reference>